<dbReference type="InterPro" id="IPR058813">
    <property type="entry name" value="DNA-SBD_ScoMcrA"/>
</dbReference>
<protein>
    <submittedName>
        <fullName evidence="3">Uncharacterized protein</fullName>
    </submittedName>
</protein>
<dbReference type="PIRSF" id="PIRSF030850">
    <property type="entry name" value="UCP030850"/>
    <property type="match status" value="1"/>
</dbReference>
<dbReference type="Pfam" id="PF26340">
    <property type="entry name" value="DNA-SBD_ScoMcrA"/>
    <property type="match status" value="1"/>
</dbReference>
<feature type="domain" description="HNH nuclease" evidence="1">
    <location>
        <begin position="210"/>
        <end position="264"/>
    </location>
</feature>
<name>K9VWN9_9CYAN</name>
<dbReference type="AlphaFoldDB" id="K9VWN9"/>
<dbReference type="HOGENOM" id="CLU_075532_0_0_3"/>
<dbReference type="Pfam" id="PF13391">
    <property type="entry name" value="HNH_2"/>
    <property type="match status" value="1"/>
</dbReference>
<evidence type="ECO:0000259" key="2">
    <source>
        <dbReference type="Pfam" id="PF26340"/>
    </source>
</evidence>
<proteinExistence type="predicted"/>
<dbReference type="InterPro" id="IPR003615">
    <property type="entry name" value="HNH_nuc"/>
</dbReference>
<dbReference type="EMBL" id="CP003620">
    <property type="protein sequence ID" value="AFZ12406.1"/>
    <property type="molecule type" value="Genomic_DNA"/>
</dbReference>
<dbReference type="KEGG" id="cep:Cri9333_1514"/>
<reference evidence="3 4" key="1">
    <citation type="submission" date="2012-06" db="EMBL/GenBank/DDBJ databases">
        <title>Finished chromosome of genome of Crinalium epipsammum PCC 9333.</title>
        <authorList>
            <consortium name="US DOE Joint Genome Institute"/>
            <person name="Gugger M."/>
            <person name="Coursin T."/>
            <person name="Rippka R."/>
            <person name="Tandeau De Marsac N."/>
            <person name="Huntemann M."/>
            <person name="Wei C.-L."/>
            <person name="Han J."/>
            <person name="Detter J.C."/>
            <person name="Han C."/>
            <person name="Tapia R."/>
            <person name="Davenport K."/>
            <person name="Daligault H."/>
            <person name="Erkkila T."/>
            <person name="Gu W."/>
            <person name="Munk A.C.C."/>
            <person name="Teshima H."/>
            <person name="Xu Y."/>
            <person name="Chain P."/>
            <person name="Chen A."/>
            <person name="Krypides N."/>
            <person name="Mavromatis K."/>
            <person name="Markowitz V."/>
            <person name="Szeto E."/>
            <person name="Ivanova N."/>
            <person name="Mikhailova N."/>
            <person name="Ovchinnikova G."/>
            <person name="Pagani I."/>
            <person name="Pati A."/>
            <person name="Goodwin L."/>
            <person name="Peters L."/>
            <person name="Pitluck S."/>
            <person name="Woyke T."/>
            <person name="Kerfeld C."/>
        </authorList>
    </citation>
    <scope>NUCLEOTIDE SEQUENCE [LARGE SCALE GENOMIC DNA]</scope>
    <source>
        <strain evidence="3 4">PCC 9333</strain>
    </source>
</reference>
<dbReference type="PATRIC" id="fig|1173022.3.peg.1636"/>
<feature type="domain" description="ScoMcrA-like DNA sulfur-binding" evidence="2">
    <location>
        <begin position="18"/>
        <end position="152"/>
    </location>
</feature>
<dbReference type="STRING" id="1173022.Cri9333_1514"/>
<dbReference type="Proteomes" id="UP000010472">
    <property type="component" value="Chromosome"/>
</dbReference>
<dbReference type="InterPro" id="IPR011396">
    <property type="entry name" value="PT_DNA_restrict"/>
</dbReference>
<accession>K9VWN9</accession>
<keyword evidence="4" id="KW-1185">Reference proteome</keyword>
<evidence type="ECO:0000259" key="1">
    <source>
        <dbReference type="Pfam" id="PF13391"/>
    </source>
</evidence>
<evidence type="ECO:0000313" key="3">
    <source>
        <dbReference type="EMBL" id="AFZ12406.1"/>
    </source>
</evidence>
<dbReference type="eggNOG" id="COG3440">
    <property type="taxonomic scope" value="Bacteria"/>
</dbReference>
<gene>
    <name evidence="3" type="ORF">Cri9333_1514</name>
</gene>
<dbReference type="RefSeq" id="WP_015202527.1">
    <property type="nucleotide sequence ID" value="NC_019753.1"/>
</dbReference>
<organism evidence="3 4">
    <name type="scientific">Crinalium epipsammum PCC 9333</name>
    <dbReference type="NCBI Taxonomy" id="1173022"/>
    <lineage>
        <taxon>Bacteria</taxon>
        <taxon>Bacillati</taxon>
        <taxon>Cyanobacteriota</taxon>
        <taxon>Cyanophyceae</taxon>
        <taxon>Gomontiellales</taxon>
        <taxon>Gomontiellaceae</taxon>
        <taxon>Crinalium</taxon>
    </lineage>
</organism>
<sequence length="318" mass="37142">MMAQDNQLGTKNLSYYCKRFSELNVSSSRQRGEAHYKPILLLVVIDLITQGLITENQILVSDNLIQTFNNYWSVLGSSSYKGGLYYPFIHLESEGFWRVEYKVGFVGSKPKTHNKLKEAVEYANLDDELFNYLRDPVSRNELIDVLISVWFSFNKKKIEEILQVNQNFQEVTQKDFEENLDKQPKIVLKKSVVRNAFFRKAVVHIYDYKCAFCHLKVMKTLSQSIVDGAHIKPFSPFYDSRINNGISLCKNHHWAFDRGWFGIDDKYKIIVAGDLEEISPNAKPMQEFRGETILLPNSEQHYPRLDALEWHRLNVFRP</sequence>
<evidence type="ECO:0000313" key="4">
    <source>
        <dbReference type="Proteomes" id="UP000010472"/>
    </source>
</evidence>